<dbReference type="Pfam" id="PF07568">
    <property type="entry name" value="HisKA_2"/>
    <property type="match status" value="1"/>
</dbReference>
<dbReference type="eggNOG" id="COG3437">
    <property type="taxonomic scope" value="Bacteria"/>
</dbReference>
<dbReference type="InterPro" id="IPR001789">
    <property type="entry name" value="Sig_transdc_resp-reg_receiver"/>
</dbReference>
<accession>E1R879</accession>
<evidence type="ECO:0000259" key="3">
    <source>
        <dbReference type="PROSITE" id="PS50110"/>
    </source>
</evidence>
<dbReference type="HOGENOM" id="CLU_000445_114_72_12"/>
<dbReference type="PANTHER" id="PTHR44591:SF3">
    <property type="entry name" value="RESPONSE REGULATORY DOMAIN-CONTAINING PROTEIN"/>
    <property type="match status" value="1"/>
</dbReference>
<dbReference type="eggNOG" id="COG3920">
    <property type="taxonomic scope" value="Bacteria"/>
</dbReference>
<dbReference type="SUPFAM" id="SSF52172">
    <property type="entry name" value="CheY-like"/>
    <property type="match status" value="1"/>
</dbReference>
<dbReference type="Pfam" id="PF00072">
    <property type="entry name" value="Response_reg"/>
    <property type="match status" value="1"/>
</dbReference>
<reference evidence="4 5" key="1">
    <citation type="journal article" date="2010" name="Stand. Genomic Sci.">
        <title>Complete genome sequence of Spirochaeta smaragdinae type strain (SEBR 4228).</title>
        <authorList>
            <person name="Mavromatis K."/>
            <person name="Yasawong M."/>
            <person name="Chertkov O."/>
            <person name="Lapidus A."/>
            <person name="Lucas S."/>
            <person name="Nolan M."/>
            <person name="Del Rio T.G."/>
            <person name="Tice H."/>
            <person name="Cheng J.F."/>
            <person name="Pitluck S."/>
            <person name="Liolios K."/>
            <person name="Ivanova N."/>
            <person name="Tapia R."/>
            <person name="Han C."/>
            <person name="Bruce D."/>
            <person name="Goodwin L."/>
            <person name="Pati A."/>
            <person name="Chen A."/>
            <person name="Palaniappan K."/>
            <person name="Land M."/>
            <person name="Hauser L."/>
            <person name="Chang Y.J."/>
            <person name="Jeffries C.D."/>
            <person name="Detter J.C."/>
            <person name="Rohde M."/>
            <person name="Brambilla E."/>
            <person name="Spring S."/>
            <person name="Goker M."/>
            <person name="Sikorski J."/>
            <person name="Woyke T."/>
            <person name="Bristow J."/>
            <person name="Eisen J.A."/>
            <person name="Markowitz V."/>
            <person name="Hugenholtz P."/>
            <person name="Klenk H.P."/>
            <person name="Kyrpides N.C."/>
        </authorList>
    </citation>
    <scope>NUCLEOTIDE SEQUENCE [LARGE SCALE GENOMIC DNA]</scope>
    <source>
        <strain evidence="5">DSM 11293 / JCM 15392 / SEBR 4228</strain>
    </source>
</reference>
<sequence length="374" mass="42267">MNEKEYWNILIVDDTRNNLFILSSILRKKGYRIAAALSGLEAIELLQHKQFDLILLDIRMPGINGIETCKRIKATPETAEIPVLFISAIDDHDLIAEAFAAGGRDYILKPFEPVELIARIETQLDIQRGRRLLEQINAGLEKVVEEKTHELHEKNKALERALAERTILLQEVYHRVNNNLQFVKSLISIDKPEKVCPWTEDFFKRFESRIHSLAYVHELLYRSPNLKEVDMALYSHEIFRAAHESAETSPTDCQLLLHNTPFTLGINHAIPCGMIINELIRTAVSGSAACTHDNDRISIMFSQEGNNFVITLKLEGSLGGKEELVPSGTDLLITTVLAEEQLFGNISIQVDDVTTISVVFPNIELGTFRDVDNL</sequence>
<dbReference type="Gene3D" id="3.40.50.2300">
    <property type="match status" value="1"/>
</dbReference>
<gene>
    <name evidence="4" type="ordered locus">Spirs_3848</name>
</gene>
<evidence type="ECO:0000313" key="4">
    <source>
        <dbReference type="EMBL" id="ADK82934.1"/>
    </source>
</evidence>
<keyword evidence="1 2" id="KW-0597">Phosphoprotein</keyword>
<evidence type="ECO:0000256" key="2">
    <source>
        <dbReference type="PROSITE-ProRule" id="PRU00169"/>
    </source>
</evidence>
<dbReference type="PROSITE" id="PS50110">
    <property type="entry name" value="RESPONSE_REGULATORY"/>
    <property type="match status" value="1"/>
</dbReference>
<keyword evidence="5" id="KW-1185">Reference proteome</keyword>
<protein>
    <submittedName>
        <fullName evidence="4">Response regulator receiver protein</fullName>
    </submittedName>
</protein>
<dbReference type="PANTHER" id="PTHR44591">
    <property type="entry name" value="STRESS RESPONSE REGULATOR PROTEIN 1"/>
    <property type="match status" value="1"/>
</dbReference>
<evidence type="ECO:0000313" key="5">
    <source>
        <dbReference type="Proteomes" id="UP000002318"/>
    </source>
</evidence>
<dbReference type="SMART" id="SM00448">
    <property type="entry name" value="REC"/>
    <property type="match status" value="1"/>
</dbReference>
<dbReference type="AlphaFoldDB" id="E1R879"/>
<name>E1R879_SEDSS</name>
<dbReference type="STRING" id="573413.Spirs_3848"/>
<dbReference type="Proteomes" id="UP000002318">
    <property type="component" value="Chromosome"/>
</dbReference>
<dbReference type="EMBL" id="CP002116">
    <property type="protein sequence ID" value="ADK82934.1"/>
    <property type="molecule type" value="Genomic_DNA"/>
</dbReference>
<dbReference type="KEGG" id="ssm:Spirs_3848"/>
<feature type="modified residue" description="4-aspartylphosphate" evidence="2">
    <location>
        <position position="57"/>
    </location>
</feature>
<dbReference type="GO" id="GO:0000160">
    <property type="term" value="P:phosphorelay signal transduction system"/>
    <property type="evidence" value="ECO:0007669"/>
    <property type="project" value="InterPro"/>
</dbReference>
<dbReference type="InterPro" id="IPR011006">
    <property type="entry name" value="CheY-like_superfamily"/>
</dbReference>
<feature type="domain" description="Response regulatory" evidence="3">
    <location>
        <begin position="8"/>
        <end position="124"/>
    </location>
</feature>
<dbReference type="InterPro" id="IPR011495">
    <property type="entry name" value="Sig_transdc_His_kin_sub2_dim/P"/>
</dbReference>
<dbReference type="OrthoDB" id="341603at2"/>
<evidence type="ECO:0000256" key="1">
    <source>
        <dbReference type="ARBA" id="ARBA00022553"/>
    </source>
</evidence>
<proteinExistence type="predicted"/>
<dbReference type="InterPro" id="IPR050595">
    <property type="entry name" value="Bact_response_regulator"/>
</dbReference>
<dbReference type="RefSeq" id="WP_013256393.1">
    <property type="nucleotide sequence ID" value="NC_014364.1"/>
</dbReference>
<organism evidence="4 5">
    <name type="scientific">Sediminispirochaeta smaragdinae (strain DSM 11293 / JCM 15392 / SEBR 4228)</name>
    <name type="common">Spirochaeta smaragdinae</name>
    <dbReference type="NCBI Taxonomy" id="573413"/>
    <lineage>
        <taxon>Bacteria</taxon>
        <taxon>Pseudomonadati</taxon>
        <taxon>Spirochaetota</taxon>
        <taxon>Spirochaetia</taxon>
        <taxon>Spirochaetales</taxon>
        <taxon>Spirochaetaceae</taxon>
        <taxon>Sediminispirochaeta</taxon>
    </lineage>
</organism>